<name>V4TCU5_9HYPH</name>
<protein>
    <recommendedName>
        <fullName evidence="1">TNase-like domain-containing protein</fullName>
    </recommendedName>
</protein>
<dbReference type="STRING" id="631454.N177_2572"/>
<dbReference type="Proteomes" id="UP000017819">
    <property type="component" value="Unassembled WGS sequence"/>
</dbReference>
<dbReference type="InterPro" id="IPR035437">
    <property type="entry name" value="SNase_OB-fold_sf"/>
</dbReference>
<proteinExistence type="predicted"/>
<comment type="caution">
    <text evidence="2">The sequence shown here is derived from an EMBL/GenBank/DDBJ whole genome shotgun (WGS) entry which is preliminary data.</text>
</comment>
<evidence type="ECO:0000313" key="2">
    <source>
        <dbReference type="EMBL" id="ESR24123.1"/>
    </source>
</evidence>
<evidence type="ECO:0000313" key="3">
    <source>
        <dbReference type="Proteomes" id="UP000017819"/>
    </source>
</evidence>
<organism evidence="2 3">
    <name type="scientific">Lutibaculum baratangense AMV1</name>
    <dbReference type="NCBI Taxonomy" id="631454"/>
    <lineage>
        <taxon>Bacteria</taxon>
        <taxon>Pseudomonadati</taxon>
        <taxon>Pseudomonadota</taxon>
        <taxon>Alphaproteobacteria</taxon>
        <taxon>Hyphomicrobiales</taxon>
        <taxon>Tepidamorphaceae</taxon>
        <taxon>Lutibaculum</taxon>
    </lineage>
</organism>
<feature type="domain" description="TNase-like" evidence="1">
    <location>
        <begin position="81"/>
        <end position="141"/>
    </location>
</feature>
<dbReference type="SUPFAM" id="SSF50199">
    <property type="entry name" value="Staphylococcal nuclease"/>
    <property type="match status" value="1"/>
</dbReference>
<evidence type="ECO:0000259" key="1">
    <source>
        <dbReference type="Pfam" id="PF00565"/>
    </source>
</evidence>
<gene>
    <name evidence="2" type="ORF">N177_2572</name>
</gene>
<dbReference type="InterPro" id="IPR016071">
    <property type="entry name" value="Staphylococal_nuclease_OB-fold"/>
</dbReference>
<dbReference type="eggNOG" id="COG1525">
    <property type="taxonomic scope" value="Bacteria"/>
</dbReference>
<dbReference type="Gene3D" id="2.40.50.90">
    <property type="match status" value="1"/>
</dbReference>
<reference evidence="2 3" key="1">
    <citation type="journal article" date="2014" name="Genome Announc.">
        <title>Draft Genome Sequence of Lutibaculum baratangense Strain AMV1T, Isolated from a Mud Volcano in Andamans, India.</title>
        <authorList>
            <person name="Singh A."/>
            <person name="Sreenivas A."/>
            <person name="Sathyanarayana Reddy G."/>
            <person name="Pinnaka A.K."/>
            <person name="Shivaji S."/>
        </authorList>
    </citation>
    <scope>NUCLEOTIDE SEQUENCE [LARGE SCALE GENOMIC DNA]</scope>
    <source>
        <strain evidence="2 3">AMV1</strain>
    </source>
</reference>
<dbReference type="EMBL" id="AWXZ01000035">
    <property type="protein sequence ID" value="ESR24123.1"/>
    <property type="molecule type" value="Genomic_DNA"/>
</dbReference>
<dbReference type="Pfam" id="PF00565">
    <property type="entry name" value="SNase"/>
    <property type="match status" value="1"/>
</dbReference>
<dbReference type="AlphaFoldDB" id="V4TCU5"/>
<keyword evidence="3" id="KW-1185">Reference proteome</keyword>
<sequence length="246" mass="26209">MSLCAVAHGPAVAAACGAGAEKAEPVAVSGVREDGGIVLADGRAVRLSDIVLPPPPWREDVLAAIAPVAAEAYALLPRDGRPDRHGRLPGNLLLKQDATLSWRLAEKGLALAMPEEREPCGEAILAAEAEARAAGAGLWAQGGFEVLPAEDPARILLRRGEFVLVEGTVLSLGERPRRTYLNFGTFWNEDFTAYIDTDTVAEIAPEGHSLGDLVGRRVRIRGYVLDERGPAIAVSRPTQLELVDDR</sequence>
<accession>V4TCU5</accession>